<proteinExistence type="predicted"/>
<evidence type="ECO:0000313" key="2">
    <source>
        <dbReference type="EMBL" id="CQR51911.1"/>
    </source>
</evidence>
<keyword evidence="1" id="KW-0472">Membrane</keyword>
<feature type="transmembrane region" description="Helical" evidence="1">
    <location>
        <begin position="48"/>
        <end position="68"/>
    </location>
</feature>
<evidence type="ECO:0000313" key="3">
    <source>
        <dbReference type="Proteomes" id="UP000198902"/>
    </source>
</evidence>
<keyword evidence="1" id="KW-1133">Transmembrane helix</keyword>
<dbReference type="AlphaFoldDB" id="A0A0D6JU42"/>
<protein>
    <submittedName>
        <fullName evidence="2">Uncharacterized protein</fullName>
    </submittedName>
</protein>
<accession>A0A0D6JU42</accession>
<reference evidence="3" key="1">
    <citation type="submission" date="2015-03" db="EMBL/GenBank/DDBJ databases">
        <authorList>
            <person name="Urmite Genomes"/>
        </authorList>
    </citation>
    <scope>NUCLEOTIDE SEQUENCE [LARGE SCALE GENOMIC DNA]</scope>
    <source>
        <strain evidence="3">Arc-Hr</strain>
    </source>
</reference>
<gene>
    <name evidence="2" type="ORF">BN996_02885</name>
</gene>
<organism evidence="2 3">
    <name type="scientific">Haloferax massiliensis</name>
    <dbReference type="NCBI Taxonomy" id="1476858"/>
    <lineage>
        <taxon>Archaea</taxon>
        <taxon>Methanobacteriati</taxon>
        <taxon>Methanobacteriota</taxon>
        <taxon>Stenosarchaea group</taxon>
        <taxon>Halobacteria</taxon>
        <taxon>Halobacteriales</taxon>
        <taxon>Haloferacaceae</taxon>
        <taxon>Haloferax</taxon>
    </lineage>
</organism>
<keyword evidence="1" id="KW-0812">Transmembrane</keyword>
<name>A0A0D6JU42_9EURY</name>
<dbReference type="RefSeq" id="WP_089780158.1">
    <property type="nucleotide sequence ID" value="NZ_CABLRR010000003.1"/>
</dbReference>
<dbReference type="Proteomes" id="UP000198902">
    <property type="component" value="Unassembled WGS sequence"/>
</dbReference>
<keyword evidence="3" id="KW-1185">Reference proteome</keyword>
<evidence type="ECO:0000256" key="1">
    <source>
        <dbReference type="SAM" id="Phobius"/>
    </source>
</evidence>
<dbReference type="EMBL" id="CSTE01000003">
    <property type="protein sequence ID" value="CQR51911.1"/>
    <property type="molecule type" value="Genomic_DNA"/>
</dbReference>
<feature type="transmembrane region" description="Helical" evidence="1">
    <location>
        <begin position="19"/>
        <end position="36"/>
    </location>
</feature>
<sequence>MPESSLADVLRDYETRMKFVLVISLASIALLLVSLPSIEPGTTTHALVYLQLTTFGGLAVVMLGLLLWTAKSA</sequence>